<reference evidence="1" key="1">
    <citation type="submission" date="2020-07" db="EMBL/GenBank/DDBJ databases">
        <title>The High-quality genome of the commercially important snow crab, Chionoecetes opilio.</title>
        <authorList>
            <person name="Jeong J.-H."/>
            <person name="Ryu S."/>
        </authorList>
    </citation>
    <scope>NUCLEOTIDE SEQUENCE</scope>
    <source>
        <strain evidence="1">MADBK_172401_WGS</strain>
        <tissue evidence="1">Digestive gland</tissue>
    </source>
</reference>
<dbReference type="EMBL" id="JACEEZ010018986">
    <property type="protein sequence ID" value="KAG0716269.1"/>
    <property type="molecule type" value="Genomic_DNA"/>
</dbReference>
<organism evidence="1 2">
    <name type="scientific">Chionoecetes opilio</name>
    <name type="common">Atlantic snow crab</name>
    <name type="synonym">Cancer opilio</name>
    <dbReference type="NCBI Taxonomy" id="41210"/>
    <lineage>
        <taxon>Eukaryota</taxon>
        <taxon>Metazoa</taxon>
        <taxon>Ecdysozoa</taxon>
        <taxon>Arthropoda</taxon>
        <taxon>Crustacea</taxon>
        <taxon>Multicrustacea</taxon>
        <taxon>Malacostraca</taxon>
        <taxon>Eumalacostraca</taxon>
        <taxon>Eucarida</taxon>
        <taxon>Decapoda</taxon>
        <taxon>Pleocyemata</taxon>
        <taxon>Brachyura</taxon>
        <taxon>Eubrachyura</taxon>
        <taxon>Majoidea</taxon>
        <taxon>Majidae</taxon>
        <taxon>Chionoecetes</taxon>
    </lineage>
</organism>
<dbReference type="OrthoDB" id="414744at2759"/>
<evidence type="ECO:0000313" key="1">
    <source>
        <dbReference type="EMBL" id="KAG0716269.1"/>
    </source>
</evidence>
<gene>
    <name evidence="1" type="ORF">GWK47_010109</name>
</gene>
<sequence length="294" mass="31876">MVSKILADCPGCDLDVALAWAVAARNALSTFSGYSPNQLVFGQNPGIPGAFYDNLPALDGEATPADIVKDNLNALHAARRAFTVAESSERLTRALRHNVRDSDPGDLHYGDDVYYKRLDSNKWRGPGTIIGKDGKQFLVKHGGMCVRVHTCRIATAPTSVDPAAVSNEEDVSQSNTMLWRAPSVRGDVEIGFGDSDMDSDDDDHPREIVMLWVRGRRWLWMATNGDVRQTDTGASASGVLAIPVVRVKAGQRIKGVEKASGEWISGKVVSRAGKATGRYSNCYNIKSDKDGNIN</sequence>
<evidence type="ECO:0000313" key="2">
    <source>
        <dbReference type="Proteomes" id="UP000770661"/>
    </source>
</evidence>
<protein>
    <submittedName>
        <fullName evidence="1">Uncharacterized protein</fullName>
    </submittedName>
</protein>
<keyword evidence="2" id="KW-1185">Reference proteome</keyword>
<comment type="caution">
    <text evidence="1">The sequence shown here is derived from an EMBL/GenBank/DDBJ whole genome shotgun (WGS) entry which is preliminary data.</text>
</comment>
<dbReference type="Proteomes" id="UP000770661">
    <property type="component" value="Unassembled WGS sequence"/>
</dbReference>
<name>A0A8J5CMW6_CHIOP</name>
<dbReference type="AlphaFoldDB" id="A0A8J5CMW6"/>
<proteinExistence type="predicted"/>
<accession>A0A8J5CMW6</accession>